<reference evidence="6 7" key="1">
    <citation type="submission" date="2019-05" db="EMBL/GenBank/DDBJ databases">
        <title>Complete genome sequence of Izhakiella calystegiae KSNA2, an endophyte isolated from beach morning glory (Calystegia soldanella).</title>
        <authorList>
            <person name="Jiang L."/>
            <person name="Jeong J.C."/>
            <person name="Kim C.Y."/>
            <person name="Kim D.H."/>
            <person name="Kim S.W."/>
            <person name="Lee j."/>
        </authorList>
    </citation>
    <scope>NUCLEOTIDE SEQUENCE [LARGE SCALE GENOMIC DNA]</scope>
    <source>
        <strain evidence="6 7">KSNA2</strain>
    </source>
</reference>
<dbReference type="InterPro" id="IPR058163">
    <property type="entry name" value="LysR-type_TF_proteobact-type"/>
</dbReference>
<organism evidence="6 7">
    <name type="scientific">Jejubacter calystegiae</name>
    <dbReference type="NCBI Taxonomy" id="2579935"/>
    <lineage>
        <taxon>Bacteria</taxon>
        <taxon>Pseudomonadati</taxon>
        <taxon>Pseudomonadota</taxon>
        <taxon>Gammaproteobacteria</taxon>
        <taxon>Enterobacterales</taxon>
        <taxon>Enterobacteriaceae</taxon>
        <taxon>Jejubacter</taxon>
    </lineage>
</organism>
<name>A0A4P8YKU1_9ENTR</name>
<dbReference type="Gene3D" id="1.10.10.10">
    <property type="entry name" value="Winged helix-like DNA-binding domain superfamily/Winged helix DNA-binding domain"/>
    <property type="match status" value="1"/>
</dbReference>
<evidence type="ECO:0000313" key="7">
    <source>
        <dbReference type="Proteomes" id="UP000302163"/>
    </source>
</evidence>
<dbReference type="InterPro" id="IPR005119">
    <property type="entry name" value="LysR_subst-bd"/>
</dbReference>
<dbReference type="InterPro" id="IPR000847">
    <property type="entry name" value="LysR_HTH_N"/>
</dbReference>
<dbReference type="Gene3D" id="3.40.190.290">
    <property type="match status" value="1"/>
</dbReference>
<dbReference type="Proteomes" id="UP000302163">
    <property type="component" value="Chromosome"/>
</dbReference>
<dbReference type="AlphaFoldDB" id="A0A4P8YKU1"/>
<dbReference type="Pfam" id="PF03466">
    <property type="entry name" value="LysR_substrate"/>
    <property type="match status" value="1"/>
</dbReference>
<dbReference type="GO" id="GO:0003700">
    <property type="term" value="F:DNA-binding transcription factor activity"/>
    <property type="evidence" value="ECO:0007669"/>
    <property type="project" value="InterPro"/>
</dbReference>
<evidence type="ECO:0000256" key="1">
    <source>
        <dbReference type="ARBA" id="ARBA00009437"/>
    </source>
</evidence>
<dbReference type="OrthoDB" id="9110639at2"/>
<keyword evidence="4" id="KW-0804">Transcription</keyword>
<accession>A0A4P8YKU1</accession>
<protein>
    <submittedName>
        <fullName evidence="6">LysR family transcriptional regulator</fullName>
    </submittedName>
</protein>
<dbReference type="PANTHER" id="PTHR30537:SF5">
    <property type="entry name" value="HTH-TYPE TRANSCRIPTIONAL ACTIVATOR TTDR-RELATED"/>
    <property type="match status" value="1"/>
</dbReference>
<dbReference type="FunFam" id="1.10.10.10:FF:000001">
    <property type="entry name" value="LysR family transcriptional regulator"/>
    <property type="match status" value="1"/>
</dbReference>
<dbReference type="SUPFAM" id="SSF53850">
    <property type="entry name" value="Periplasmic binding protein-like II"/>
    <property type="match status" value="1"/>
</dbReference>
<dbReference type="CDD" id="cd08422">
    <property type="entry name" value="PBP2_CrgA_like"/>
    <property type="match status" value="1"/>
</dbReference>
<dbReference type="GO" id="GO:0043565">
    <property type="term" value="F:sequence-specific DNA binding"/>
    <property type="evidence" value="ECO:0007669"/>
    <property type="project" value="TreeGrafter"/>
</dbReference>
<dbReference type="PROSITE" id="PS50931">
    <property type="entry name" value="HTH_LYSR"/>
    <property type="match status" value="1"/>
</dbReference>
<dbReference type="PANTHER" id="PTHR30537">
    <property type="entry name" value="HTH-TYPE TRANSCRIPTIONAL REGULATOR"/>
    <property type="match status" value="1"/>
</dbReference>
<evidence type="ECO:0000256" key="2">
    <source>
        <dbReference type="ARBA" id="ARBA00023015"/>
    </source>
</evidence>
<evidence type="ECO:0000256" key="4">
    <source>
        <dbReference type="ARBA" id="ARBA00023163"/>
    </source>
</evidence>
<comment type="similarity">
    <text evidence="1">Belongs to the LysR transcriptional regulatory family.</text>
</comment>
<gene>
    <name evidence="6" type="ORF">FEM41_17870</name>
</gene>
<keyword evidence="7" id="KW-1185">Reference proteome</keyword>
<proteinExistence type="inferred from homology"/>
<dbReference type="SUPFAM" id="SSF46785">
    <property type="entry name" value="Winged helix' DNA-binding domain"/>
    <property type="match status" value="1"/>
</dbReference>
<keyword evidence="3" id="KW-0238">DNA-binding</keyword>
<evidence type="ECO:0000313" key="6">
    <source>
        <dbReference type="EMBL" id="QCT21380.1"/>
    </source>
</evidence>
<dbReference type="InterPro" id="IPR036390">
    <property type="entry name" value="WH_DNA-bd_sf"/>
</dbReference>
<dbReference type="Pfam" id="PF00126">
    <property type="entry name" value="HTH_1"/>
    <property type="match status" value="1"/>
</dbReference>
<evidence type="ECO:0000259" key="5">
    <source>
        <dbReference type="PROSITE" id="PS50931"/>
    </source>
</evidence>
<dbReference type="GO" id="GO:0006351">
    <property type="term" value="P:DNA-templated transcription"/>
    <property type="evidence" value="ECO:0007669"/>
    <property type="project" value="TreeGrafter"/>
</dbReference>
<dbReference type="KEGG" id="izh:FEM41_17870"/>
<keyword evidence="2" id="KW-0805">Transcription regulation</keyword>
<dbReference type="RefSeq" id="WP_138097536.1">
    <property type="nucleotide sequence ID" value="NZ_CP040428.1"/>
</dbReference>
<dbReference type="EMBL" id="CP040428">
    <property type="protein sequence ID" value="QCT21380.1"/>
    <property type="molecule type" value="Genomic_DNA"/>
</dbReference>
<sequence length="301" mass="32999">MEKLADIGALQAFVAVADSGSFVEGARRVGLSRSAVGKSIARLEELLGVRLLHRTTRRIGLTADGQLFLPKAMQILTDLEEAQTEIQRAGAVPHGVLRLTATEAYGRQVILPIVASFLERWPTVSAETQFTDRVIDIVEEGYDVAIRFGAPSVSSDLIMRVVARSSAQLCASPDYLARRGTPESIDELANHQQLVSGSRHHQRTWILQTRAGSPVSVAIKPFLLSDNASALRDAARSGLGIACLPRFLIERDIEQGILRPVLAEYSTAEFPVCVVYPTRRQLSPRVRHFIDWLVAQLSPSV</sequence>
<dbReference type="InterPro" id="IPR036388">
    <property type="entry name" value="WH-like_DNA-bd_sf"/>
</dbReference>
<feature type="domain" description="HTH lysR-type" evidence="5">
    <location>
        <begin position="1"/>
        <end position="62"/>
    </location>
</feature>
<evidence type="ECO:0000256" key="3">
    <source>
        <dbReference type="ARBA" id="ARBA00023125"/>
    </source>
</evidence>